<dbReference type="Proteomes" id="UP000800235">
    <property type="component" value="Unassembled WGS sequence"/>
</dbReference>
<protein>
    <recommendedName>
        <fullName evidence="3">Aldo/keto reductase</fullName>
    </recommendedName>
</protein>
<dbReference type="EMBL" id="MU007021">
    <property type="protein sequence ID" value="KAF2433325.1"/>
    <property type="molecule type" value="Genomic_DNA"/>
</dbReference>
<dbReference type="InterPro" id="IPR020471">
    <property type="entry name" value="AKR"/>
</dbReference>
<accession>A0A9P4U128</accession>
<evidence type="ECO:0000313" key="1">
    <source>
        <dbReference type="EMBL" id="KAF2433325.1"/>
    </source>
</evidence>
<dbReference type="OrthoDB" id="416253at2759"/>
<evidence type="ECO:0008006" key="3">
    <source>
        <dbReference type="Google" id="ProtNLM"/>
    </source>
</evidence>
<name>A0A9P4U128_9PEZI</name>
<dbReference type="GO" id="GO:0016491">
    <property type="term" value="F:oxidoreductase activity"/>
    <property type="evidence" value="ECO:0007669"/>
    <property type="project" value="InterPro"/>
</dbReference>
<dbReference type="Gene3D" id="3.20.20.100">
    <property type="entry name" value="NADP-dependent oxidoreductase domain"/>
    <property type="match status" value="1"/>
</dbReference>
<comment type="caution">
    <text evidence="1">The sequence shown here is derived from an EMBL/GenBank/DDBJ whole genome shotgun (WGS) entry which is preliminary data.</text>
</comment>
<proteinExistence type="predicted"/>
<dbReference type="PANTHER" id="PTHR11732">
    <property type="entry name" value="ALDO/KETO REDUCTASE"/>
    <property type="match status" value="1"/>
</dbReference>
<gene>
    <name evidence="1" type="ORF">EJ08DRAFT_694602</name>
</gene>
<dbReference type="SUPFAM" id="SSF51430">
    <property type="entry name" value="NAD(P)-linked oxidoreductase"/>
    <property type="match status" value="1"/>
</dbReference>
<dbReference type="InterPro" id="IPR036812">
    <property type="entry name" value="NAD(P)_OxRdtase_dom_sf"/>
</dbReference>
<reference evidence="1" key="1">
    <citation type="journal article" date="2020" name="Stud. Mycol.">
        <title>101 Dothideomycetes genomes: a test case for predicting lifestyles and emergence of pathogens.</title>
        <authorList>
            <person name="Haridas S."/>
            <person name="Albert R."/>
            <person name="Binder M."/>
            <person name="Bloem J."/>
            <person name="Labutti K."/>
            <person name="Salamov A."/>
            <person name="Andreopoulos B."/>
            <person name="Baker S."/>
            <person name="Barry K."/>
            <person name="Bills G."/>
            <person name="Bluhm B."/>
            <person name="Cannon C."/>
            <person name="Castanera R."/>
            <person name="Culley D."/>
            <person name="Daum C."/>
            <person name="Ezra D."/>
            <person name="Gonzalez J."/>
            <person name="Henrissat B."/>
            <person name="Kuo A."/>
            <person name="Liang C."/>
            <person name="Lipzen A."/>
            <person name="Lutzoni F."/>
            <person name="Magnuson J."/>
            <person name="Mondo S."/>
            <person name="Nolan M."/>
            <person name="Ohm R."/>
            <person name="Pangilinan J."/>
            <person name="Park H.-J."/>
            <person name="Ramirez L."/>
            <person name="Alfaro M."/>
            <person name="Sun H."/>
            <person name="Tritt A."/>
            <person name="Yoshinaga Y."/>
            <person name="Zwiers L.-H."/>
            <person name="Turgeon B."/>
            <person name="Goodwin S."/>
            <person name="Spatafora J."/>
            <person name="Crous P."/>
            <person name="Grigoriev I."/>
        </authorList>
    </citation>
    <scope>NUCLEOTIDE SEQUENCE</scope>
    <source>
        <strain evidence="1">CBS 130266</strain>
    </source>
</reference>
<organism evidence="1 2">
    <name type="scientific">Tothia fuscella</name>
    <dbReference type="NCBI Taxonomy" id="1048955"/>
    <lineage>
        <taxon>Eukaryota</taxon>
        <taxon>Fungi</taxon>
        <taxon>Dikarya</taxon>
        <taxon>Ascomycota</taxon>
        <taxon>Pezizomycotina</taxon>
        <taxon>Dothideomycetes</taxon>
        <taxon>Pleosporomycetidae</taxon>
        <taxon>Venturiales</taxon>
        <taxon>Cylindrosympodiaceae</taxon>
        <taxon>Tothia</taxon>
    </lineage>
</organism>
<keyword evidence="2" id="KW-1185">Reference proteome</keyword>
<dbReference type="AlphaFoldDB" id="A0A9P4U128"/>
<sequence length="65" mass="7368">MKTGYRHIDCATYYANKGLIGPGITEGLRRTGLNRSDLWITMDRHADPESGIKEALQQLDLDYID</sequence>
<evidence type="ECO:0000313" key="2">
    <source>
        <dbReference type="Proteomes" id="UP000800235"/>
    </source>
</evidence>